<accession>A0AAE9AW47</accession>
<feature type="compositionally biased region" description="Basic and acidic residues" evidence="1">
    <location>
        <begin position="11"/>
        <end position="24"/>
    </location>
</feature>
<comment type="caution">
    <text evidence="2">The sequence shown here is derived from an EMBL/GenBank/DDBJ whole genome shotgun (WGS) entry which is preliminary data.</text>
</comment>
<evidence type="ECO:0000256" key="1">
    <source>
        <dbReference type="SAM" id="MobiDB-lite"/>
    </source>
</evidence>
<feature type="region of interest" description="Disordered" evidence="1">
    <location>
        <begin position="1"/>
        <end position="24"/>
    </location>
</feature>
<dbReference type="EMBL" id="SPAZ01000343">
    <property type="protein sequence ID" value="TQE17313.1"/>
    <property type="molecule type" value="Genomic_DNA"/>
</dbReference>
<gene>
    <name evidence="2" type="ORF">Sipo8835_42115</name>
</gene>
<sequence>MYRALMQTWADRGRTLPGRHDPEWVRLATPPSGISQVGAAMEPFTANDRLGTGGPFTVKGSYGGPVHHPLSGPFRNSFSVTRAPRDDGR</sequence>
<name>A0AAE9AW47_9ACTN</name>
<dbReference type="AlphaFoldDB" id="A0AAE9AW47"/>
<feature type="region of interest" description="Disordered" evidence="1">
    <location>
        <begin position="67"/>
        <end position="89"/>
    </location>
</feature>
<organism evidence="2 3">
    <name type="scientific">Streptomyces ipomoeae</name>
    <dbReference type="NCBI Taxonomy" id="103232"/>
    <lineage>
        <taxon>Bacteria</taxon>
        <taxon>Bacillati</taxon>
        <taxon>Actinomycetota</taxon>
        <taxon>Actinomycetes</taxon>
        <taxon>Kitasatosporales</taxon>
        <taxon>Streptomycetaceae</taxon>
        <taxon>Streptomyces</taxon>
    </lineage>
</organism>
<protein>
    <submittedName>
        <fullName evidence="2">Uncharacterized protein</fullName>
    </submittedName>
</protein>
<dbReference type="Proteomes" id="UP000318720">
    <property type="component" value="Unassembled WGS sequence"/>
</dbReference>
<reference evidence="2 3" key="1">
    <citation type="submission" date="2019-03" db="EMBL/GenBank/DDBJ databases">
        <title>Comparative genomic analyses of the sweetpotato soil rot pathogen, Streptomyces ipomoeae.</title>
        <authorList>
            <person name="Ruschel Soares N."/>
            <person name="Badger J.H."/>
            <person name="Huguet-Tapia J.C."/>
            <person name="Clark C.A."/>
            <person name="Pettis G.S."/>
        </authorList>
    </citation>
    <scope>NUCLEOTIDE SEQUENCE [LARGE SCALE GENOMIC DNA]</scope>
    <source>
        <strain evidence="2 3">88-35</strain>
    </source>
</reference>
<evidence type="ECO:0000313" key="2">
    <source>
        <dbReference type="EMBL" id="TQE17313.1"/>
    </source>
</evidence>
<evidence type="ECO:0000313" key="3">
    <source>
        <dbReference type="Proteomes" id="UP000318720"/>
    </source>
</evidence>
<proteinExistence type="predicted"/>